<accession>Q6Z5M5</accession>
<gene>
    <name evidence="2" type="primary">P0685G12.11</name>
</gene>
<proteinExistence type="predicted"/>
<sequence length="116" mass="12512">MEEGGGTASTAGGRARVWIKLSIDSGLVRICQHQPDHIQVVEGDATMERVDDDEDGMAARESIFFTGWNQNSVPGGVLNIFICVALILISLVLVAMALKELENDSTPTCFEQLSFG</sequence>
<name>Q6Z5M5_ORYSJ</name>
<dbReference type="AlphaFoldDB" id="Q6Z5M5"/>
<protein>
    <submittedName>
        <fullName evidence="2">Uncharacterized protein</fullName>
    </submittedName>
</protein>
<keyword evidence="1" id="KW-0472">Membrane</keyword>
<organism evidence="2 3">
    <name type="scientific">Oryza sativa subsp. japonica</name>
    <name type="common">Rice</name>
    <dbReference type="NCBI Taxonomy" id="39947"/>
    <lineage>
        <taxon>Eukaryota</taxon>
        <taxon>Viridiplantae</taxon>
        <taxon>Streptophyta</taxon>
        <taxon>Embryophyta</taxon>
        <taxon>Tracheophyta</taxon>
        <taxon>Spermatophyta</taxon>
        <taxon>Magnoliopsida</taxon>
        <taxon>Liliopsida</taxon>
        <taxon>Poales</taxon>
        <taxon>Poaceae</taxon>
        <taxon>BOP clade</taxon>
        <taxon>Oryzoideae</taxon>
        <taxon>Oryzeae</taxon>
        <taxon>Oryzinae</taxon>
        <taxon>Oryza</taxon>
        <taxon>Oryza sativa</taxon>
    </lineage>
</organism>
<reference evidence="3" key="2">
    <citation type="journal article" date="2008" name="Nucleic Acids Res.">
        <title>The rice annotation project database (RAP-DB): 2008 update.</title>
        <authorList>
            <consortium name="The rice annotation project (RAP)"/>
        </authorList>
    </citation>
    <scope>GENOME REANNOTATION</scope>
    <source>
        <strain evidence="3">cv. Nipponbare</strain>
    </source>
</reference>
<dbReference type="EMBL" id="AP005113">
    <property type="protein sequence ID" value="BAD13024.1"/>
    <property type="molecule type" value="Genomic_DNA"/>
</dbReference>
<evidence type="ECO:0000313" key="3">
    <source>
        <dbReference type="Proteomes" id="UP000000763"/>
    </source>
</evidence>
<feature type="transmembrane region" description="Helical" evidence="1">
    <location>
        <begin position="77"/>
        <end position="98"/>
    </location>
</feature>
<keyword evidence="1" id="KW-0812">Transmembrane</keyword>
<keyword evidence="1" id="KW-1133">Transmembrane helix</keyword>
<evidence type="ECO:0000256" key="1">
    <source>
        <dbReference type="SAM" id="Phobius"/>
    </source>
</evidence>
<dbReference type="Proteomes" id="UP000000763">
    <property type="component" value="Chromosome 2"/>
</dbReference>
<reference evidence="3" key="1">
    <citation type="journal article" date="2005" name="Nature">
        <title>The map-based sequence of the rice genome.</title>
        <authorList>
            <consortium name="International rice genome sequencing project (IRGSP)"/>
            <person name="Matsumoto T."/>
            <person name="Wu J."/>
            <person name="Kanamori H."/>
            <person name="Katayose Y."/>
            <person name="Fujisawa M."/>
            <person name="Namiki N."/>
            <person name="Mizuno H."/>
            <person name="Yamamoto K."/>
            <person name="Antonio B.A."/>
            <person name="Baba T."/>
            <person name="Sakata K."/>
            <person name="Nagamura Y."/>
            <person name="Aoki H."/>
            <person name="Arikawa K."/>
            <person name="Arita K."/>
            <person name="Bito T."/>
            <person name="Chiden Y."/>
            <person name="Fujitsuka N."/>
            <person name="Fukunaka R."/>
            <person name="Hamada M."/>
            <person name="Harada C."/>
            <person name="Hayashi A."/>
            <person name="Hijishita S."/>
            <person name="Honda M."/>
            <person name="Hosokawa S."/>
            <person name="Ichikawa Y."/>
            <person name="Idonuma A."/>
            <person name="Iijima M."/>
            <person name="Ikeda M."/>
            <person name="Ikeno M."/>
            <person name="Ito K."/>
            <person name="Ito S."/>
            <person name="Ito T."/>
            <person name="Ito Y."/>
            <person name="Ito Y."/>
            <person name="Iwabuchi A."/>
            <person name="Kamiya K."/>
            <person name="Karasawa W."/>
            <person name="Kurita K."/>
            <person name="Katagiri S."/>
            <person name="Kikuta A."/>
            <person name="Kobayashi H."/>
            <person name="Kobayashi N."/>
            <person name="Machita K."/>
            <person name="Maehara T."/>
            <person name="Masukawa M."/>
            <person name="Mizubayashi T."/>
            <person name="Mukai Y."/>
            <person name="Nagasaki H."/>
            <person name="Nagata Y."/>
            <person name="Naito S."/>
            <person name="Nakashima M."/>
            <person name="Nakama Y."/>
            <person name="Nakamichi Y."/>
            <person name="Nakamura M."/>
            <person name="Meguro A."/>
            <person name="Negishi M."/>
            <person name="Ohta I."/>
            <person name="Ohta T."/>
            <person name="Okamoto M."/>
            <person name="Ono N."/>
            <person name="Saji S."/>
            <person name="Sakaguchi M."/>
            <person name="Sakai K."/>
            <person name="Shibata M."/>
            <person name="Shimokawa T."/>
            <person name="Song J."/>
            <person name="Takazaki Y."/>
            <person name="Terasawa K."/>
            <person name="Tsugane M."/>
            <person name="Tsuji K."/>
            <person name="Ueda S."/>
            <person name="Waki K."/>
            <person name="Yamagata H."/>
            <person name="Yamamoto M."/>
            <person name="Yamamoto S."/>
            <person name="Yamane H."/>
            <person name="Yoshiki S."/>
            <person name="Yoshihara R."/>
            <person name="Yukawa K."/>
            <person name="Zhong H."/>
            <person name="Yano M."/>
            <person name="Yuan Q."/>
            <person name="Ouyang S."/>
            <person name="Liu J."/>
            <person name="Jones K.M."/>
            <person name="Gansberger K."/>
            <person name="Moffat K."/>
            <person name="Hill J."/>
            <person name="Bera J."/>
            <person name="Fadrosh D."/>
            <person name="Jin S."/>
            <person name="Johri S."/>
            <person name="Kim M."/>
            <person name="Overton L."/>
            <person name="Reardon M."/>
            <person name="Tsitrin T."/>
            <person name="Vuong H."/>
            <person name="Weaver B."/>
            <person name="Ciecko A."/>
            <person name="Tallon L."/>
            <person name="Jackson J."/>
            <person name="Pai G."/>
            <person name="Aken S.V."/>
            <person name="Utterback T."/>
            <person name="Reidmuller S."/>
            <person name="Feldblyum T."/>
            <person name="Hsiao J."/>
            <person name="Zismann V."/>
            <person name="Iobst S."/>
            <person name="de Vazeille A.R."/>
            <person name="Buell C.R."/>
            <person name="Ying K."/>
            <person name="Li Y."/>
            <person name="Lu T."/>
            <person name="Huang Y."/>
            <person name="Zhao Q."/>
            <person name="Feng Q."/>
            <person name="Zhang L."/>
            <person name="Zhu J."/>
            <person name="Weng Q."/>
            <person name="Mu J."/>
            <person name="Lu Y."/>
            <person name="Fan D."/>
            <person name="Liu Y."/>
            <person name="Guan J."/>
            <person name="Zhang Y."/>
            <person name="Yu S."/>
            <person name="Liu X."/>
            <person name="Zhang Y."/>
            <person name="Hong G."/>
            <person name="Han B."/>
            <person name="Choisne N."/>
            <person name="Demange N."/>
            <person name="Orjeda G."/>
            <person name="Samain S."/>
            <person name="Cattolico L."/>
            <person name="Pelletier E."/>
            <person name="Couloux A."/>
            <person name="Segurens B."/>
            <person name="Wincker P."/>
            <person name="D'Hont A."/>
            <person name="Scarpelli C."/>
            <person name="Weissenbach J."/>
            <person name="Salanoubat M."/>
            <person name="Quetier F."/>
            <person name="Yu Y."/>
            <person name="Kim H.R."/>
            <person name="Rambo T."/>
            <person name="Currie J."/>
            <person name="Collura K."/>
            <person name="Luo M."/>
            <person name="Yang T."/>
            <person name="Ammiraju J.S.S."/>
            <person name="Engler F."/>
            <person name="Soderlund C."/>
            <person name="Wing R.A."/>
            <person name="Palmer L.E."/>
            <person name="de la Bastide M."/>
            <person name="Spiegel L."/>
            <person name="Nascimento L."/>
            <person name="Zutavern T."/>
            <person name="O'Shaughnessy A."/>
            <person name="Dike S."/>
            <person name="Dedhia N."/>
            <person name="Preston R."/>
            <person name="Balija V."/>
            <person name="McCombie W.R."/>
            <person name="Chow T."/>
            <person name="Chen H."/>
            <person name="Chung M."/>
            <person name="Chen C."/>
            <person name="Shaw J."/>
            <person name="Wu H."/>
            <person name="Hsiao K."/>
            <person name="Chao Y."/>
            <person name="Chu M."/>
            <person name="Cheng C."/>
            <person name="Hour A."/>
            <person name="Lee P."/>
            <person name="Lin S."/>
            <person name="Lin Y."/>
            <person name="Liou J."/>
            <person name="Liu S."/>
            <person name="Hsing Y."/>
            <person name="Raghuvanshi S."/>
            <person name="Mohanty A."/>
            <person name="Bharti A.K."/>
            <person name="Gaur A."/>
            <person name="Gupta V."/>
            <person name="Kumar D."/>
            <person name="Ravi V."/>
            <person name="Vij S."/>
            <person name="Kapur A."/>
            <person name="Khurana P."/>
            <person name="Khurana P."/>
            <person name="Khurana J.P."/>
            <person name="Tyagi A.K."/>
            <person name="Gaikwad K."/>
            <person name="Singh A."/>
            <person name="Dalal V."/>
            <person name="Srivastava S."/>
            <person name="Dixit A."/>
            <person name="Pal A.K."/>
            <person name="Ghazi I.A."/>
            <person name="Yadav M."/>
            <person name="Pandit A."/>
            <person name="Bhargava A."/>
            <person name="Sureshbabu K."/>
            <person name="Batra K."/>
            <person name="Sharma T.R."/>
            <person name="Mohapatra T."/>
            <person name="Singh N.K."/>
            <person name="Messing J."/>
            <person name="Nelson A.B."/>
            <person name="Fuks G."/>
            <person name="Kavchok S."/>
            <person name="Keizer G."/>
            <person name="Linton E."/>
            <person name="Llaca V."/>
            <person name="Song R."/>
            <person name="Tanyolac B."/>
            <person name="Young S."/>
            <person name="Ho-Il K."/>
            <person name="Hahn J.H."/>
            <person name="Sangsakoo G."/>
            <person name="Vanavichit A."/>
            <person name="de Mattos Luiz.A.T."/>
            <person name="Zimmer P.D."/>
            <person name="Malone G."/>
            <person name="Dellagostin O."/>
            <person name="de Oliveira A.C."/>
            <person name="Bevan M."/>
            <person name="Bancroft I."/>
            <person name="Minx P."/>
            <person name="Cordum H."/>
            <person name="Wilson R."/>
            <person name="Cheng Z."/>
            <person name="Jin W."/>
            <person name="Jiang J."/>
            <person name="Leong S.A."/>
            <person name="Iwama H."/>
            <person name="Gojobori T."/>
            <person name="Itoh T."/>
            <person name="Niimura Y."/>
            <person name="Fujii Y."/>
            <person name="Habara T."/>
            <person name="Sakai H."/>
            <person name="Sato Y."/>
            <person name="Wilson G."/>
            <person name="Kumar K."/>
            <person name="McCouch S."/>
            <person name="Juretic N."/>
            <person name="Hoen D."/>
            <person name="Wright S."/>
            <person name="Bruskiewich R."/>
            <person name="Bureau T."/>
            <person name="Miyao A."/>
            <person name="Hirochika H."/>
            <person name="Nishikawa T."/>
            <person name="Kadowaki K."/>
            <person name="Sugiura M."/>
            <person name="Burr B."/>
            <person name="Sasaki T."/>
        </authorList>
    </citation>
    <scope>NUCLEOTIDE SEQUENCE [LARGE SCALE GENOMIC DNA]</scope>
    <source>
        <strain evidence="3">cv. Nipponbare</strain>
    </source>
</reference>
<evidence type="ECO:0000313" key="2">
    <source>
        <dbReference type="EMBL" id="BAD13024.1"/>
    </source>
</evidence>